<dbReference type="PANTHER" id="PTHR11715:SF3">
    <property type="entry name" value="GLYCINE CLEAVAGE SYSTEM H PROTEIN-RELATED"/>
    <property type="match status" value="1"/>
</dbReference>
<dbReference type="InterPro" id="IPR011053">
    <property type="entry name" value="Single_hybrid_motif"/>
</dbReference>
<reference evidence="1" key="1">
    <citation type="submission" date="2013-08" db="EMBL/GenBank/DDBJ databases">
        <authorList>
            <person name="Mendez C."/>
            <person name="Richter M."/>
            <person name="Ferrer M."/>
            <person name="Sanchez J."/>
        </authorList>
    </citation>
    <scope>NUCLEOTIDE SEQUENCE</scope>
</reference>
<name>T1AYF8_9ZZZZ</name>
<dbReference type="GO" id="GO:0005960">
    <property type="term" value="C:glycine cleavage complex"/>
    <property type="evidence" value="ECO:0007669"/>
    <property type="project" value="InterPro"/>
</dbReference>
<dbReference type="PANTHER" id="PTHR11715">
    <property type="entry name" value="GLYCINE CLEAVAGE SYSTEM H PROTEIN"/>
    <property type="match status" value="1"/>
</dbReference>
<dbReference type="InterPro" id="IPR002930">
    <property type="entry name" value="GCV_H"/>
</dbReference>
<dbReference type="AlphaFoldDB" id="T1AYF8"/>
<dbReference type="CDD" id="cd06848">
    <property type="entry name" value="GCS_H"/>
    <property type="match status" value="1"/>
</dbReference>
<dbReference type="Gene3D" id="2.40.50.100">
    <property type="match status" value="1"/>
</dbReference>
<dbReference type="Pfam" id="PF01597">
    <property type="entry name" value="GCV_H"/>
    <property type="match status" value="1"/>
</dbReference>
<dbReference type="GO" id="GO:0005829">
    <property type="term" value="C:cytosol"/>
    <property type="evidence" value="ECO:0007669"/>
    <property type="project" value="TreeGrafter"/>
</dbReference>
<organism evidence="1">
    <name type="scientific">mine drainage metagenome</name>
    <dbReference type="NCBI Taxonomy" id="410659"/>
    <lineage>
        <taxon>unclassified sequences</taxon>
        <taxon>metagenomes</taxon>
        <taxon>ecological metagenomes</taxon>
    </lineage>
</organism>
<dbReference type="InterPro" id="IPR033753">
    <property type="entry name" value="GCV_H/Fam206"/>
</dbReference>
<feature type="non-terminal residue" evidence="1">
    <location>
        <position position="138"/>
    </location>
</feature>
<gene>
    <name evidence="1" type="ORF">B1B_12955</name>
</gene>
<reference evidence="1" key="2">
    <citation type="journal article" date="2014" name="ISME J.">
        <title>Microbial stratification in low pH oxic and suboxic macroscopic growths along an acid mine drainage.</title>
        <authorList>
            <person name="Mendez-Garcia C."/>
            <person name="Mesa V."/>
            <person name="Sprenger R.R."/>
            <person name="Richter M."/>
            <person name="Diez M.S."/>
            <person name="Solano J."/>
            <person name="Bargiela R."/>
            <person name="Golyshina O.V."/>
            <person name="Manteca A."/>
            <person name="Ramos J.L."/>
            <person name="Gallego J.R."/>
            <person name="Llorente I."/>
            <person name="Martins Dos Santos V.A."/>
            <person name="Jensen O.N."/>
            <person name="Pelaez A.I."/>
            <person name="Sanchez J."/>
            <person name="Ferrer M."/>
        </authorList>
    </citation>
    <scope>NUCLEOTIDE SEQUENCE</scope>
</reference>
<sequence>MEILGCVLPEDRLYDLEHDVWWQDAADGTARLGLLATLGAFAGPFVAFAFRPVDGPVAAGRSVATVESVRYTGAVRVPVAAEVLGRNEALPARPRLLNDAPYTDGWIVRLRPIEPVPGAPTLELASAIAARLEARIRT</sequence>
<dbReference type="GO" id="GO:0019464">
    <property type="term" value="P:glycine decarboxylation via glycine cleavage system"/>
    <property type="evidence" value="ECO:0007669"/>
    <property type="project" value="InterPro"/>
</dbReference>
<dbReference type="EMBL" id="AUZY01008517">
    <property type="protein sequence ID" value="EQD45689.1"/>
    <property type="molecule type" value="Genomic_DNA"/>
</dbReference>
<accession>T1AYF8</accession>
<proteinExistence type="predicted"/>
<comment type="caution">
    <text evidence="1">The sequence shown here is derived from an EMBL/GenBank/DDBJ whole genome shotgun (WGS) entry which is preliminary data.</text>
</comment>
<dbReference type="GO" id="GO:0009249">
    <property type="term" value="P:protein lipoylation"/>
    <property type="evidence" value="ECO:0007669"/>
    <property type="project" value="TreeGrafter"/>
</dbReference>
<dbReference type="SUPFAM" id="SSF51230">
    <property type="entry name" value="Single hybrid motif"/>
    <property type="match status" value="1"/>
</dbReference>
<protein>
    <submittedName>
        <fullName evidence="1">Glycine cleavage system H protein</fullName>
    </submittedName>
</protein>
<evidence type="ECO:0000313" key="1">
    <source>
        <dbReference type="EMBL" id="EQD45689.1"/>
    </source>
</evidence>